<dbReference type="AlphaFoldDB" id="A0A059BZU1"/>
<sequence length="88" mass="10079">MYIAYLNGSVKLCNRKNRPIRVPEYSPFLVSPHMISLYCLTHALTCCHCYNIHCSTSAKYSLSNHHYENCNDAARKVPNSIYIQCVHG</sequence>
<organism evidence="1">
    <name type="scientific">Eucalyptus grandis</name>
    <name type="common">Flooded gum</name>
    <dbReference type="NCBI Taxonomy" id="71139"/>
    <lineage>
        <taxon>Eukaryota</taxon>
        <taxon>Viridiplantae</taxon>
        <taxon>Streptophyta</taxon>
        <taxon>Embryophyta</taxon>
        <taxon>Tracheophyta</taxon>
        <taxon>Spermatophyta</taxon>
        <taxon>Magnoliopsida</taxon>
        <taxon>eudicotyledons</taxon>
        <taxon>Gunneridae</taxon>
        <taxon>Pentapetalae</taxon>
        <taxon>rosids</taxon>
        <taxon>malvids</taxon>
        <taxon>Myrtales</taxon>
        <taxon>Myrtaceae</taxon>
        <taxon>Myrtoideae</taxon>
        <taxon>Eucalypteae</taxon>
        <taxon>Eucalyptus</taxon>
    </lineage>
</organism>
<accession>A0A059BZU1</accession>
<dbReference type="EMBL" id="KK198757">
    <property type="protein sequence ID" value="KCW71474.1"/>
    <property type="molecule type" value="Genomic_DNA"/>
</dbReference>
<reference evidence="1" key="1">
    <citation type="submission" date="2013-07" db="EMBL/GenBank/DDBJ databases">
        <title>The genome of Eucalyptus grandis.</title>
        <authorList>
            <person name="Schmutz J."/>
            <person name="Hayes R."/>
            <person name="Myburg A."/>
            <person name="Tuskan G."/>
            <person name="Grattapaglia D."/>
            <person name="Rokhsar D.S."/>
        </authorList>
    </citation>
    <scope>NUCLEOTIDE SEQUENCE</scope>
    <source>
        <tissue evidence="1">Leaf extractions</tissue>
    </source>
</reference>
<evidence type="ECO:0000313" key="1">
    <source>
        <dbReference type="EMBL" id="KCW71474.1"/>
    </source>
</evidence>
<dbReference type="Gramene" id="KCW71474">
    <property type="protein sequence ID" value="KCW71474"/>
    <property type="gene ID" value="EUGRSUZ_E00033"/>
</dbReference>
<name>A0A059BZU1_EUCGR</name>
<dbReference type="InParanoid" id="A0A059BZU1"/>
<proteinExistence type="predicted"/>
<gene>
    <name evidence="1" type="ORF">EUGRSUZ_E00033</name>
</gene>
<protein>
    <submittedName>
        <fullName evidence="1">Uncharacterized protein</fullName>
    </submittedName>
</protein>